<evidence type="ECO:0000313" key="5">
    <source>
        <dbReference type="Proteomes" id="UP000003706"/>
    </source>
</evidence>
<feature type="domain" description="Chorismate mutase" evidence="3">
    <location>
        <begin position="2"/>
        <end position="93"/>
    </location>
</feature>
<dbReference type="Pfam" id="PF01817">
    <property type="entry name" value="CM_2"/>
    <property type="match status" value="1"/>
</dbReference>
<proteinExistence type="predicted"/>
<dbReference type="InterPro" id="IPR036263">
    <property type="entry name" value="Chorismate_II_sf"/>
</dbReference>
<dbReference type="NCBIfam" id="NF004925">
    <property type="entry name" value="PRK06285.1"/>
    <property type="match status" value="1"/>
</dbReference>
<dbReference type="AlphaFoldDB" id="H1KZ31"/>
<dbReference type="SUPFAM" id="SSF48600">
    <property type="entry name" value="Chorismate mutase II"/>
    <property type="match status" value="1"/>
</dbReference>
<dbReference type="InterPro" id="IPR036979">
    <property type="entry name" value="CM_dom_sf"/>
</dbReference>
<keyword evidence="1" id="KW-0413">Isomerase</keyword>
<sequence>MNDAKTQLEAIRKRIDEIDEELIKLMAKRTNFARDIAMLKKSLNLPINDSEREKEVYEKTRKLCNKYKFDEEIGVKIIKILIEHNKDIQSKYLKE</sequence>
<dbReference type="InterPro" id="IPR002701">
    <property type="entry name" value="CM_II_prokaryot"/>
</dbReference>
<dbReference type="Gene3D" id="1.20.59.10">
    <property type="entry name" value="Chorismate mutase"/>
    <property type="match status" value="1"/>
</dbReference>
<dbReference type="OrthoDB" id="59875at2157"/>
<name>H1KZ31_9EURY</name>
<keyword evidence="5" id="KW-1185">Reference proteome</keyword>
<evidence type="ECO:0000259" key="3">
    <source>
        <dbReference type="PROSITE" id="PS51168"/>
    </source>
</evidence>
<dbReference type="RefSeq" id="WP_007044486.1">
    <property type="nucleotide sequence ID" value="NZ_AGJL01000023.1"/>
</dbReference>
<dbReference type="GO" id="GO:0009697">
    <property type="term" value="P:salicylic acid biosynthetic process"/>
    <property type="evidence" value="ECO:0007669"/>
    <property type="project" value="TreeGrafter"/>
</dbReference>
<evidence type="ECO:0000256" key="2">
    <source>
        <dbReference type="SAM" id="Coils"/>
    </source>
</evidence>
<organism evidence="4 5">
    <name type="scientific">Methanotorris formicicus Mc-S-70</name>
    <dbReference type="NCBI Taxonomy" id="647171"/>
    <lineage>
        <taxon>Archaea</taxon>
        <taxon>Methanobacteriati</taxon>
        <taxon>Methanobacteriota</taxon>
        <taxon>Methanomada group</taxon>
        <taxon>Methanococci</taxon>
        <taxon>Methanococcales</taxon>
        <taxon>Methanocaldococcaceae</taxon>
        <taxon>Methanotorris</taxon>
    </lineage>
</organism>
<dbReference type="InterPro" id="IPR051331">
    <property type="entry name" value="Chorismate_mutase-related"/>
</dbReference>
<dbReference type="EMBL" id="AGJL01000023">
    <property type="protein sequence ID" value="EHP86456.1"/>
    <property type="molecule type" value="Genomic_DNA"/>
</dbReference>
<dbReference type="PANTHER" id="PTHR38041">
    <property type="entry name" value="CHORISMATE MUTASE"/>
    <property type="match status" value="1"/>
</dbReference>
<evidence type="ECO:0000256" key="1">
    <source>
        <dbReference type="ARBA" id="ARBA00023235"/>
    </source>
</evidence>
<keyword evidence="2" id="KW-0175">Coiled coil</keyword>
<gene>
    <name evidence="4" type="ORF">MetfoDRAFT_1054</name>
</gene>
<dbReference type="Proteomes" id="UP000003706">
    <property type="component" value="Unassembled WGS sequence"/>
</dbReference>
<comment type="caution">
    <text evidence="4">The sequence shown here is derived from an EMBL/GenBank/DDBJ whole genome shotgun (WGS) entry which is preliminary data.</text>
</comment>
<feature type="coiled-coil region" evidence="2">
    <location>
        <begin position="1"/>
        <end position="28"/>
    </location>
</feature>
<dbReference type="STRING" id="647171.MetfoDRAFT_1054"/>
<accession>H1KZ31</accession>
<dbReference type="SMART" id="SM00830">
    <property type="entry name" value="CM_2"/>
    <property type="match status" value="1"/>
</dbReference>
<protein>
    <submittedName>
        <fullName evidence="4">Chorismate mutase, type II</fullName>
    </submittedName>
</protein>
<dbReference type="PANTHER" id="PTHR38041:SF1">
    <property type="entry name" value="CHORISMATE MUTASE"/>
    <property type="match status" value="1"/>
</dbReference>
<reference evidence="4 5" key="1">
    <citation type="submission" date="2011-09" db="EMBL/GenBank/DDBJ databases">
        <title>The draft genome of Methanotorris formicicus Mc-S-70.</title>
        <authorList>
            <consortium name="US DOE Joint Genome Institute (JGI-PGF)"/>
            <person name="Lucas S."/>
            <person name="Han J."/>
            <person name="Lapidus A."/>
            <person name="Cheng J.-F."/>
            <person name="Goodwin L."/>
            <person name="Pitluck S."/>
            <person name="Peters L."/>
            <person name="Land M.L."/>
            <person name="Hauser L."/>
            <person name="Sieprawska-Lupa M."/>
            <person name="Takai K."/>
            <person name="Miyazaki J."/>
            <person name="Whitman W."/>
            <person name="Woyke T.J."/>
        </authorList>
    </citation>
    <scope>NUCLEOTIDE SEQUENCE [LARGE SCALE GENOMIC DNA]</scope>
    <source>
        <strain evidence="4 5">Mc-S-70</strain>
    </source>
</reference>
<dbReference type="PROSITE" id="PS51168">
    <property type="entry name" value="CHORISMATE_MUT_2"/>
    <property type="match status" value="1"/>
</dbReference>
<dbReference type="GO" id="GO:0004106">
    <property type="term" value="F:chorismate mutase activity"/>
    <property type="evidence" value="ECO:0007669"/>
    <property type="project" value="InterPro"/>
</dbReference>
<dbReference type="GO" id="GO:0046417">
    <property type="term" value="P:chorismate metabolic process"/>
    <property type="evidence" value="ECO:0007669"/>
    <property type="project" value="InterPro"/>
</dbReference>
<evidence type="ECO:0000313" key="4">
    <source>
        <dbReference type="EMBL" id="EHP86456.1"/>
    </source>
</evidence>